<evidence type="ECO:0000313" key="2">
    <source>
        <dbReference type="Proteomes" id="UP000663920"/>
    </source>
</evidence>
<dbReference type="AlphaFoldDB" id="A0A975H6G6"/>
<dbReference type="Proteomes" id="UP000663920">
    <property type="component" value="Chromosome"/>
</dbReference>
<keyword evidence="2" id="KW-1185">Reference proteome</keyword>
<evidence type="ECO:0008006" key="3">
    <source>
        <dbReference type="Google" id="ProtNLM"/>
    </source>
</evidence>
<evidence type="ECO:0000313" key="1">
    <source>
        <dbReference type="EMBL" id="QTE22412.1"/>
    </source>
</evidence>
<dbReference type="KEGG" id="pcea:J3359_16665"/>
<sequence length="255" mass="29551">MKKLILLLIISFVVSCKKDSKKVTKKEEIPTIKKEHFPDQLSKVFDAHGGIKAWRNAKVLSFNKDEEVHTTDLETRHIVINSPTYSLGYNGKEVWLDETKEGAYKGNKDFYYNLFFYFYAMPFVLADDGITYEKADEITFEGTNYPGYKISYNADKGTSPDDNYIIYYNPKTYQMEWLAYTVTFNSKEPSDKYNLIRYNSWENVNGLLLPKAITWYKKDEKGMPTEPAKPAMEFTLPLVSQGKLADSFFDKPVSK</sequence>
<dbReference type="RefSeq" id="WP_208078217.1">
    <property type="nucleotide sequence ID" value="NZ_CP071869.1"/>
</dbReference>
<reference evidence="1 2" key="1">
    <citation type="submission" date="2021-03" db="EMBL/GenBank/DDBJ databases">
        <title>Complete genome of Polaribacter_sp.SM13.</title>
        <authorList>
            <person name="Jeong S.W."/>
            <person name="Bae J.W."/>
        </authorList>
    </citation>
    <scope>NUCLEOTIDE SEQUENCE [LARGE SCALE GENOMIC DNA]</scope>
    <source>
        <strain evidence="1 2">SM13</strain>
    </source>
</reference>
<accession>A0A975H6G6</accession>
<protein>
    <recommendedName>
        <fullName evidence="3">Threonine synthase</fullName>
    </recommendedName>
</protein>
<dbReference type="InterPro" id="IPR045444">
    <property type="entry name" value="DUF6503"/>
</dbReference>
<proteinExistence type="predicted"/>
<name>A0A975H6G6_9FLAO</name>
<dbReference type="PROSITE" id="PS51257">
    <property type="entry name" value="PROKAR_LIPOPROTEIN"/>
    <property type="match status" value="1"/>
</dbReference>
<organism evidence="1 2">
    <name type="scientific">Polaribacter cellanae</name>
    <dbReference type="NCBI Taxonomy" id="2818493"/>
    <lineage>
        <taxon>Bacteria</taxon>
        <taxon>Pseudomonadati</taxon>
        <taxon>Bacteroidota</taxon>
        <taxon>Flavobacteriia</taxon>
        <taxon>Flavobacteriales</taxon>
        <taxon>Flavobacteriaceae</taxon>
    </lineage>
</organism>
<dbReference type="Pfam" id="PF20113">
    <property type="entry name" value="DUF6503"/>
    <property type="match status" value="1"/>
</dbReference>
<gene>
    <name evidence="1" type="ORF">J3359_16665</name>
</gene>
<dbReference type="EMBL" id="CP071869">
    <property type="protein sequence ID" value="QTE22412.1"/>
    <property type="molecule type" value="Genomic_DNA"/>
</dbReference>